<feature type="non-terminal residue" evidence="1">
    <location>
        <position position="83"/>
    </location>
</feature>
<proteinExistence type="predicted"/>
<name>A0AAD7ZYL4_DIPPU</name>
<reference evidence="1" key="2">
    <citation type="submission" date="2023-05" db="EMBL/GenBank/DDBJ databases">
        <authorList>
            <person name="Fouks B."/>
        </authorList>
    </citation>
    <scope>NUCLEOTIDE SEQUENCE</scope>
    <source>
        <strain evidence="1">Stay&amp;Tobe</strain>
        <tissue evidence="1">Testes</tissue>
    </source>
</reference>
<dbReference type="Proteomes" id="UP001233999">
    <property type="component" value="Unassembled WGS sequence"/>
</dbReference>
<evidence type="ECO:0000313" key="2">
    <source>
        <dbReference type="Proteomes" id="UP001233999"/>
    </source>
</evidence>
<reference evidence="1" key="1">
    <citation type="journal article" date="2023" name="IScience">
        <title>Live-bearing cockroach genome reveals convergent evolutionary mechanisms linked to viviparity in insects and beyond.</title>
        <authorList>
            <person name="Fouks B."/>
            <person name="Harrison M.C."/>
            <person name="Mikhailova A.A."/>
            <person name="Marchal E."/>
            <person name="English S."/>
            <person name="Carruthers M."/>
            <person name="Jennings E.C."/>
            <person name="Chiamaka E.L."/>
            <person name="Frigard R.A."/>
            <person name="Pippel M."/>
            <person name="Attardo G.M."/>
            <person name="Benoit J.B."/>
            <person name="Bornberg-Bauer E."/>
            <person name="Tobe S.S."/>
        </authorList>
    </citation>
    <scope>NUCLEOTIDE SEQUENCE</scope>
    <source>
        <strain evidence="1">Stay&amp;Tobe</strain>
    </source>
</reference>
<sequence>IFIIILFFTEWSRRPKGQMNVVFFHRLEYINCVRIAFRLVFRRLVFRRLEYINCFRLEYINCFRLAFRLELAFRLDVNRFASV</sequence>
<comment type="caution">
    <text evidence="1">The sequence shown here is derived from an EMBL/GenBank/DDBJ whole genome shotgun (WGS) entry which is preliminary data.</text>
</comment>
<keyword evidence="2" id="KW-1185">Reference proteome</keyword>
<dbReference type="AlphaFoldDB" id="A0AAD7ZYL4"/>
<evidence type="ECO:0000313" key="1">
    <source>
        <dbReference type="EMBL" id="KAJ9588203.1"/>
    </source>
</evidence>
<feature type="non-terminal residue" evidence="1">
    <location>
        <position position="1"/>
    </location>
</feature>
<accession>A0AAD7ZYL4</accession>
<organism evidence="1 2">
    <name type="scientific">Diploptera punctata</name>
    <name type="common">Pacific beetle cockroach</name>
    <dbReference type="NCBI Taxonomy" id="6984"/>
    <lineage>
        <taxon>Eukaryota</taxon>
        <taxon>Metazoa</taxon>
        <taxon>Ecdysozoa</taxon>
        <taxon>Arthropoda</taxon>
        <taxon>Hexapoda</taxon>
        <taxon>Insecta</taxon>
        <taxon>Pterygota</taxon>
        <taxon>Neoptera</taxon>
        <taxon>Polyneoptera</taxon>
        <taxon>Dictyoptera</taxon>
        <taxon>Blattodea</taxon>
        <taxon>Blaberoidea</taxon>
        <taxon>Blaberidae</taxon>
        <taxon>Diplopterinae</taxon>
        <taxon>Diploptera</taxon>
    </lineage>
</organism>
<dbReference type="EMBL" id="JASPKZ010005703">
    <property type="protein sequence ID" value="KAJ9588203.1"/>
    <property type="molecule type" value="Genomic_DNA"/>
</dbReference>
<protein>
    <submittedName>
        <fullName evidence="1">Uncharacterized protein</fullName>
    </submittedName>
</protein>
<gene>
    <name evidence="1" type="ORF">L9F63_018424</name>
</gene>